<proteinExistence type="predicted"/>
<reference evidence="1" key="1">
    <citation type="submission" date="2022-08" db="EMBL/GenBank/DDBJ databases">
        <title>Genome Sequence of Lecanicillium fungicola.</title>
        <authorList>
            <person name="Buettner E."/>
        </authorList>
    </citation>
    <scope>NUCLEOTIDE SEQUENCE</scope>
    <source>
        <strain evidence="1">Babe33</strain>
    </source>
</reference>
<evidence type="ECO:0000313" key="1">
    <source>
        <dbReference type="EMBL" id="KAJ2978817.1"/>
    </source>
</evidence>
<sequence>MRGLMGGFSPRSEYGHVGLPLEGVSVAGADGTTSPLMYFKAIREVSYGAALIALQQQGQEFALTTLIGILSLVRLADGAVVWWHGGESLRSRALGHWITGVGFLGWFVWRKR</sequence>
<comment type="caution">
    <text evidence="1">The sequence shown here is derived from an EMBL/GenBank/DDBJ whole genome shotgun (WGS) entry which is preliminary data.</text>
</comment>
<dbReference type="Proteomes" id="UP001143910">
    <property type="component" value="Unassembled WGS sequence"/>
</dbReference>
<name>A0ACC1NHK0_9HYPO</name>
<accession>A0ACC1NHK0</accession>
<gene>
    <name evidence="1" type="ORF">NQ176_g3607</name>
</gene>
<protein>
    <submittedName>
        <fullName evidence="1">Uncharacterized protein</fullName>
    </submittedName>
</protein>
<organism evidence="1 2">
    <name type="scientific">Zarea fungicola</name>
    <dbReference type="NCBI Taxonomy" id="93591"/>
    <lineage>
        <taxon>Eukaryota</taxon>
        <taxon>Fungi</taxon>
        <taxon>Dikarya</taxon>
        <taxon>Ascomycota</taxon>
        <taxon>Pezizomycotina</taxon>
        <taxon>Sordariomycetes</taxon>
        <taxon>Hypocreomycetidae</taxon>
        <taxon>Hypocreales</taxon>
        <taxon>Cordycipitaceae</taxon>
        <taxon>Zarea</taxon>
    </lineage>
</organism>
<dbReference type="EMBL" id="JANJQO010000341">
    <property type="protein sequence ID" value="KAJ2978817.1"/>
    <property type="molecule type" value="Genomic_DNA"/>
</dbReference>
<keyword evidence="2" id="KW-1185">Reference proteome</keyword>
<evidence type="ECO:0000313" key="2">
    <source>
        <dbReference type="Proteomes" id="UP001143910"/>
    </source>
</evidence>